<organism evidence="1 2">
    <name type="scientific">Pseudoalteromonas spongiae</name>
    <dbReference type="NCBI Taxonomy" id="298657"/>
    <lineage>
        <taxon>Bacteria</taxon>
        <taxon>Pseudomonadati</taxon>
        <taxon>Pseudomonadota</taxon>
        <taxon>Gammaproteobacteria</taxon>
        <taxon>Alteromonadales</taxon>
        <taxon>Pseudoalteromonadaceae</taxon>
        <taxon>Pseudoalteromonas</taxon>
    </lineage>
</organism>
<accession>A0ABU8EWC1</accession>
<dbReference type="EMBL" id="JBAWKS010000002">
    <property type="protein sequence ID" value="MEI4551274.1"/>
    <property type="molecule type" value="Genomic_DNA"/>
</dbReference>
<dbReference type="Proteomes" id="UP001382455">
    <property type="component" value="Unassembled WGS sequence"/>
</dbReference>
<comment type="caution">
    <text evidence="1">The sequence shown here is derived from an EMBL/GenBank/DDBJ whole genome shotgun (WGS) entry which is preliminary data.</text>
</comment>
<dbReference type="RefSeq" id="WP_336436275.1">
    <property type="nucleotide sequence ID" value="NZ_JBAWKS010000002.1"/>
</dbReference>
<reference evidence="1 2" key="1">
    <citation type="submission" date="2023-12" db="EMBL/GenBank/DDBJ databases">
        <title>Friends and Foes: Symbiotic and Algicidal bacterial influence on Karenia brevis blooms.</title>
        <authorList>
            <person name="Fei C."/>
            <person name="Mohamed A.R."/>
            <person name="Booker A."/>
            <person name="Arshad M."/>
            <person name="Klass S."/>
            <person name="Ahn S."/>
            <person name="Gilbert P.M."/>
            <person name="Heil C.A."/>
            <person name="Martinez J.M."/>
            <person name="Amin S.A."/>
        </authorList>
    </citation>
    <scope>NUCLEOTIDE SEQUENCE [LARGE SCALE GENOMIC DNA]</scope>
    <source>
        <strain evidence="1 2">CE15</strain>
    </source>
</reference>
<proteinExistence type="predicted"/>
<keyword evidence="2" id="KW-1185">Reference proteome</keyword>
<sequence>MKIILPIILSILLGVAIGASAKNSNHPHNARVGLHGMLLFSDGHSLYASHLPMFHTPHDMQLIVRFELANSVNHNKLRNTLVNSSNYWTLSPERFGLTKLAQNEKGIWQFTADLYSDHFERGGTLELPQQNIIVKDVIFRQQLNRDTPKTAEYIRLTPNGVTRQFYARIIEGKPGVDHLFWINSASSLMQKFSIEGMSTSLSNEEIAHQLNVNPIKVNAYYLEHGDLK</sequence>
<evidence type="ECO:0008006" key="3">
    <source>
        <dbReference type="Google" id="ProtNLM"/>
    </source>
</evidence>
<gene>
    <name evidence="1" type="ORF">WAE96_16490</name>
</gene>
<name>A0ABU8EWC1_9GAMM</name>
<evidence type="ECO:0000313" key="1">
    <source>
        <dbReference type="EMBL" id="MEI4551274.1"/>
    </source>
</evidence>
<evidence type="ECO:0000313" key="2">
    <source>
        <dbReference type="Proteomes" id="UP001382455"/>
    </source>
</evidence>
<protein>
    <recommendedName>
        <fullName evidence="3">DUF3108 domain-containing protein</fullName>
    </recommendedName>
</protein>